<reference evidence="3" key="1">
    <citation type="journal article" date="2012" name="J. Bacteriol.">
        <title>Genome Sequence of Streptomyces auratus Strain AGR0001, a Phoslactomycin-Producing Actinomycete.</title>
        <authorList>
            <person name="Han X."/>
            <person name="Li M."/>
            <person name="Ding Z."/>
            <person name="Zhao J."/>
            <person name="Ji K."/>
            <person name="Wen M."/>
            <person name="Lu T."/>
        </authorList>
    </citation>
    <scope>NUCLEOTIDE SEQUENCE [LARGE SCALE GENOMIC DNA]</scope>
    <source>
        <strain evidence="3">AGR0001</strain>
    </source>
</reference>
<dbReference type="EMBL" id="CP072931">
    <property type="protein sequence ID" value="QTZ96296.1"/>
    <property type="molecule type" value="Genomic_DNA"/>
</dbReference>
<dbReference type="OrthoDB" id="4338001at2"/>
<gene>
    <name evidence="4" type="ORF">SU9_022910</name>
    <name evidence="3" type="ORF">SU9_08714</name>
</gene>
<dbReference type="eggNOG" id="ENOG5034BSQ">
    <property type="taxonomic scope" value="Bacteria"/>
</dbReference>
<evidence type="ECO:0000313" key="5">
    <source>
        <dbReference type="Proteomes" id="UP000009036"/>
    </source>
</evidence>
<organism evidence="3">
    <name type="scientific">Streptomyces auratus AGR0001</name>
    <dbReference type="NCBI Taxonomy" id="1160718"/>
    <lineage>
        <taxon>Bacteria</taxon>
        <taxon>Bacillati</taxon>
        <taxon>Actinomycetota</taxon>
        <taxon>Actinomycetes</taxon>
        <taxon>Kitasatosporales</taxon>
        <taxon>Streptomycetaceae</taxon>
        <taxon>Streptomyces</taxon>
    </lineage>
</organism>
<keyword evidence="2" id="KW-0812">Transmembrane</keyword>
<dbReference type="AlphaFoldDB" id="J1S951"/>
<dbReference type="Proteomes" id="UP000009036">
    <property type="component" value="Chromosome"/>
</dbReference>
<feature type="transmembrane region" description="Helical" evidence="2">
    <location>
        <begin position="12"/>
        <end position="30"/>
    </location>
</feature>
<evidence type="ECO:0000313" key="4">
    <source>
        <dbReference type="EMBL" id="QTZ96296.1"/>
    </source>
</evidence>
<reference evidence="4" key="2">
    <citation type="submission" date="2021-04" db="EMBL/GenBank/DDBJ databases">
        <authorList>
            <person name="Wen M.-L."/>
            <person name="Han X.-L."/>
            <person name="Xiong J."/>
        </authorList>
    </citation>
    <scope>NUCLEOTIDE SEQUENCE</scope>
    <source>
        <strain evidence="4">AGR0001</strain>
    </source>
</reference>
<keyword evidence="2" id="KW-1133">Transmembrane helix</keyword>
<feature type="transmembrane region" description="Helical" evidence="2">
    <location>
        <begin position="247"/>
        <end position="266"/>
    </location>
</feature>
<protein>
    <submittedName>
        <fullName evidence="3">Uncharacterized protein</fullName>
    </submittedName>
</protein>
<dbReference type="EMBL" id="AJGV01000063">
    <property type="protein sequence ID" value="EJJ07357.1"/>
    <property type="molecule type" value="Genomic_DNA"/>
</dbReference>
<feature type="transmembrane region" description="Helical" evidence="2">
    <location>
        <begin position="198"/>
        <end position="217"/>
    </location>
</feature>
<dbReference type="PATRIC" id="fig|1160718.3.peg.1766"/>
<proteinExistence type="predicted"/>
<evidence type="ECO:0000313" key="3">
    <source>
        <dbReference type="EMBL" id="EJJ07357.1"/>
    </source>
</evidence>
<dbReference type="HOGENOM" id="CLU_762719_0_0_11"/>
<feature type="region of interest" description="Disordered" evidence="1">
    <location>
        <begin position="349"/>
        <end position="372"/>
    </location>
</feature>
<keyword evidence="5" id="KW-1185">Reference proteome</keyword>
<dbReference type="KEGG" id="sauh:SU9_022910"/>
<feature type="transmembrane region" description="Helical" evidence="2">
    <location>
        <begin position="56"/>
        <end position="77"/>
    </location>
</feature>
<evidence type="ECO:0000256" key="2">
    <source>
        <dbReference type="SAM" id="Phobius"/>
    </source>
</evidence>
<feature type="transmembrane region" description="Helical" evidence="2">
    <location>
        <begin position="314"/>
        <end position="332"/>
    </location>
</feature>
<feature type="transmembrane region" description="Helical" evidence="2">
    <location>
        <begin position="275"/>
        <end position="294"/>
    </location>
</feature>
<sequence>MRDGVLTRGARGAGALICLLLALLSAGWIIRDLAVAEHGADVWWAWLGETRRPREFTAWATSALDPLLVLGALAAAVAQVRTAVASSVAAGALLSLAAAVALLRIPLVWVLGADWLQGLDGGLTGWARLTVLAQLALAAALFVVVAAGRRRSPGRPGRHTAGSAHGPAGAMAPVYGVVRAVPSVVGPGRPGSPYRGSAGTIAVLLGAAGLVLAGWEIHWRQQLGWYLYRKGLLGDASVFRALLQPPVHWQGAALAALSLGAAAAALRRAALSRPAALTAAALLLAHGAVALVHTARAGAFGRLAALSLRSHLEAGTAVFVAAAALGVLLAAVRPGLPDTSRDLDAVRAYGSAPGEARPPHAPPPPSRLPPGW</sequence>
<keyword evidence="2" id="KW-0472">Membrane</keyword>
<feature type="compositionally biased region" description="Pro residues" evidence="1">
    <location>
        <begin position="359"/>
        <end position="372"/>
    </location>
</feature>
<name>J1S951_9ACTN</name>
<feature type="transmembrane region" description="Helical" evidence="2">
    <location>
        <begin position="84"/>
        <end position="105"/>
    </location>
</feature>
<feature type="transmembrane region" description="Helical" evidence="2">
    <location>
        <begin position="125"/>
        <end position="148"/>
    </location>
</feature>
<accession>J1S951</accession>
<evidence type="ECO:0000256" key="1">
    <source>
        <dbReference type="SAM" id="MobiDB-lite"/>
    </source>
</evidence>